<evidence type="ECO:0000259" key="6">
    <source>
        <dbReference type="Pfam" id="PF04542"/>
    </source>
</evidence>
<dbReference type="Proteomes" id="UP000186292">
    <property type="component" value="Unassembled WGS sequence"/>
</dbReference>
<dbReference type="InterPro" id="IPR014284">
    <property type="entry name" value="RNA_pol_sigma-70_dom"/>
</dbReference>
<evidence type="ECO:0000256" key="2">
    <source>
        <dbReference type="ARBA" id="ARBA00023015"/>
    </source>
</evidence>
<sequence>MNTQTQGIQHSHGRLARTYRLKAERKQQKQQQQTMPDNALVTEFVAGDHKAFAVIVERHRQRMMAVAKRYARNEHDAQDIVQDALFKASRNMHTFRAESALTTWLHRLVQNAGYDHAKRAENKRQHASLDDSEKLNQDSNRYLAIDPLGNLDRLLALRQALMKLPAAQQRALMLIDVAGYSIDSAASQLGVRPGTVKSRRNRARQALSDCLGS</sequence>
<dbReference type="InterPro" id="IPR013325">
    <property type="entry name" value="RNA_pol_sigma_r2"/>
</dbReference>
<dbReference type="AlphaFoldDB" id="A0A1N7IQI6"/>
<dbReference type="NCBIfam" id="TIGR02937">
    <property type="entry name" value="sigma70-ECF"/>
    <property type="match status" value="1"/>
</dbReference>
<evidence type="ECO:0000256" key="5">
    <source>
        <dbReference type="ARBA" id="ARBA00023163"/>
    </source>
</evidence>
<dbReference type="GO" id="GO:0003677">
    <property type="term" value="F:DNA binding"/>
    <property type="evidence" value="ECO:0007669"/>
    <property type="project" value="UniProtKB-KW"/>
</dbReference>
<dbReference type="SUPFAM" id="SSF88659">
    <property type="entry name" value="Sigma3 and sigma4 domains of RNA polymerase sigma factors"/>
    <property type="match status" value="1"/>
</dbReference>
<dbReference type="PANTHER" id="PTHR43133:SF50">
    <property type="entry name" value="ECF RNA POLYMERASE SIGMA FACTOR SIGM"/>
    <property type="match status" value="1"/>
</dbReference>
<name>A0A1N7IQI6_9CORY</name>
<keyword evidence="5" id="KW-0804">Transcription</keyword>
<dbReference type="EMBL" id="FTOF01000001">
    <property type="protein sequence ID" value="SIS39344.1"/>
    <property type="molecule type" value="Genomic_DNA"/>
</dbReference>
<organism evidence="8 9">
    <name type="scientific">Corynebacterium appendicis CIP 107643</name>
    <dbReference type="NCBI Taxonomy" id="1161099"/>
    <lineage>
        <taxon>Bacteria</taxon>
        <taxon>Bacillati</taxon>
        <taxon>Actinomycetota</taxon>
        <taxon>Actinomycetes</taxon>
        <taxon>Mycobacteriales</taxon>
        <taxon>Corynebacteriaceae</taxon>
        <taxon>Corynebacterium</taxon>
    </lineage>
</organism>
<dbReference type="InterPro" id="IPR013249">
    <property type="entry name" value="RNA_pol_sigma70_r4_t2"/>
</dbReference>
<gene>
    <name evidence="8" type="ORF">SAMN05444817_101305</name>
</gene>
<feature type="domain" description="RNA polymerase sigma-70 region 2" evidence="6">
    <location>
        <begin position="55"/>
        <end position="120"/>
    </location>
</feature>
<reference evidence="9" key="1">
    <citation type="submission" date="2017-01" db="EMBL/GenBank/DDBJ databases">
        <authorList>
            <person name="Varghese N."/>
            <person name="Submissions S."/>
        </authorList>
    </citation>
    <scope>NUCLEOTIDE SEQUENCE [LARGE SCALE GENOMIC DNA]</scope>
    <source>
        <strain evidence="9">DSM 44531</strain>
    </source>
</reference>
<dbReference type="InterPro" id="IPR013324">
    <property type="entry name" value="RNA_pol_sigma_r3/r4-like"/>
</dbReference>
<dbReference type="Pfam" id="PF04542">
    <property type="entry name" value="Sigma70_r2"/>
    <property type="match status" value="1"/>
</dbReference>
<keyword evidence="3" id="KW-0731">Sigma factor</keyword>
<dbReference type="Gene3D" id="1.10.1740.10">
    <property type="match status" value="1"/>
</dbReference>
<evidence type="ECO:0000313" key="8">
    <source>
        <dbReference type="EMBL" id="SIS39344.1"/>
    </source>
</evidence>
<protein>
    <submittedName>
        <fullName evidence="8">RNA polymerase sigma-70 factor, ECF subfamily</fullName>
    </submittedName>
</protein>
<evidence type="ECO:0000256" key="1">
    <source>
        <dbReference type="ARBA" id="ARBA00010641"/>
    </source>
</evidence>
<dbReference type="InterPro" id="IPR036388">
    <property type="entry name" value="WH-like_DNA-bd_sf"/>
</dbReference>
<dbReference type="GO" id="GO:0016987">
    <property type="term" value="F:sigma factor activity"/>
    <property type="evidence" value="ECO:0007669"/>
    <property type="project" value="UniProtKB-KW"/>
</dbReference>
<dbReference type="Pfam" id="PF08281">
    <property type="entry name" value="Sigma70_r4_2"/>
    <property type="match status" value="1"/>
</dbReference>
<proteinExistence type="inferred from homology"/>
<keyword evidence="9" id="KW-1185">Reference proteome</keyword>
<evidence type="ECO:0000256" key="4">
    <source>
        <dbReference type="ARBA" id="ARBA00023125"/>
    </source>
</evidence>
<evidence type="ECO:0000313" key="9">
    <source>
        <dbReference type="Proteomes" id="UP000186292"/>
    </source>
</evidence>
<keyword evidence="2" id="KW-0805">Transcription regulation</keyword>
<dbReference type="InterPro" id="IPR007627">
    <property type="entry name" value="RNA_pol_sigma70_r2"/>
</dbReference>
<dbReference type="PANTHER" id="PTHR43133">
    <property type="entry name" value="RNA POLYMERASE ECF-TYPE SIGMA FACTO"/>
    <property type="match status" value="1"/>
</dbReference>
<accession>A0A1N7IQI6</accession>
<keyword evidence="4" id="KW-0238">DNA-binding</keyword>
<evidence type="ECO:0000259" key="7">
    <source>
        <dbReference type="Pfam" id="PF08281"/>
    </source>
</evidence>
<dbReference type="SUPFAM" id="SSF88946">
    <property type="entry name" value="Sigma2 domain of RNA polymerase sigma factors"/>
    <property type="match status" value="1"/>
</dbReference>
<dbReference type="STRING" id="1161099.SAMN05444817_101305"/>
<evidence type="ECO:0000256" key="3">
    <source>
        <dbReference type="ARBA" id="ARBA00023082"/>
    </source>
</evidence>
<comment type="similarity">
    <text evidence="1">Belongs to the sigma-70 factor family. ECF subfamily.</text>
</comment>
<dbReference type="GO" id="GO:0006352">
    <property type="term" value="P:DNA-templated transcription initiation"/>
    <property type="evidence" value="ECO:0007669"/>
    <property type="project" value="InterPro"/>
</dbReference>
<dbReference type="InterPro" id="IPR039425">
    <property type="entry name" value="RNA_pol_sigma-70-like"/>
</dbReference>
<feature type="domain" description="RNA polymerase sigma factor 70 region 4 type 2" evidence="7">
    <location>
        <begin position="155"/>
        <end position="207"/>
    </location>
</feature>
<dbReference type="Gene3D" id="1.10.10.10">
    <property type="entry name" value="Winged helix-like DNA-binding domain superfamily/Winged helix DNA-binding domain"/>
    <property type="match status" value="1"/>
</dbReference>